<dbReference type="Pfam" id="PF01694">
    <property type="entry name" value="Rhomboid"/>
    <property type="match status" value="2"/>
</dbReference>
<comment type="subcellular location">
    <subcellularLocation>
        <location evidence="1">Membrane</location>
        <topology evidence="1">Multi-pass membrane protein</topology>
    </subcellularLocation>
</comment>
<dbReference type="InterPro" id="IPR022764">
    <property type="entry name" value="Peptidase_S54_rhomboid_dom"/>
</dbReference>
<dbReference type="Gene3D" id="1.20.1540.10">
    <property type="entry name" value="Rhomboid-like"/>
    <property type="match status" value="1"/>
</dbReference>
<keyword evidence="4" id="KW-0106">Calcium</keyword>
<evidence type="ECO:0000256" key="5">
    <source>
        <dbReference type="ARBA" id="ARBA00022989"/>
    </source>
</evidence>
<dbReference type="SMART" id="SM00054">
    <property type="entry name" value="EFh"/>
    <property type="match status" value="2"/>
</dbReference>
<dbReference type="Gene3D" id="1.10.238.10">
    <property type="entry name" value="EF-hand"/>
    <property type="match status" value="1"/>
</dbReference>
<dbReference type="InterPro" id="IPR018247">
    <property type="entry name" value="EF_Hand_1_Ca_BS"/>
</dbReference>
<dbReference type="PANTHER" id="PTHR45840:SF8">
    <property type="entry name" value="RHOMBOID PROTEASE"/>
    <property type="match status" value="1"/>
</dbReference>
<feature type="domain" description="EF-hand" evidence="8">
    <location>
        <begin position="15"/>
        <end position="50"/>
    </location>
</feature>
<feature type="transmembrane region" description="Helical" evidence="7">
    <location>
        <begin position="179"/>
        <end position="203"/>
    </location>
</feature>
<dbReference type="AlphaFoldDB" id="A0AAW1N7E5"/>
<feature type="transmembrane region" description="Helical" evidence="7">
    <location>
        <begin position="355"/>
        <end position="376"/>
    </location>
</feature>
<dbReference type="EMBL" id="JASPKY010000009">
    <property type="protein sequence ID" value="KAK9754184.1"/>
    <property type="molecule type" value="Genomic_DNA"/>
</dbReference>
<keyword evidence="5 7" id="KW-1133">Transmembrane helix</keyword>
<accession>A0AAW1N7E5</accession>
<feature type="transmembrane region" description="Helical" evidence="7">
    <location>
        <begin position="417"/>
        <end position="440"/>
    </location>
</feature>
<comment type="similarity">
    <text evidence="2">Belongs to the peptidase S54 family.</text>
</comment>
<keyword evidence="3 7" id="KW-0812">Transmembrane</keyword>
<evidence type="ECO:0000313" key="9">
    <source>
        <dbReference type="EMBL" id="KAK9754184.1"/>
    </source>
</evidence>
<evidence type="ECO:0000313" key="10">
    <source>
        <dbReference type="Proteomes" id="UP001458880"/>
    </source>
</evidence>
<dbReference type="InterPro" id="IPR035952">
    <property type="entry name" value="Rhomboid-like_sf"/>
</dbReference>
<feature type="transmembrane region" description="Helical" evidence="7">
    <location>
        <begin position="302"/>
        <end position="322"/>
    </location>
</feature>
<feature type="domain" description="EF-hand" evidence="8">
    <location>
        <begin position="51"/>
        <end position="86"/>
    </location>
</feature>
<dbReference type="GO" id="GO:0005509">
    <property type="term" value="F:calcium ion binding"/>
    <property type="evidence" value="ECO:0007669"/>
    <property type="project" value="InterPro"/>
</dbReference>
<evidence type="ECO:0000256" key="3">
    <source>
        <dbReference type="ARBA" id="ARBA00022692"/>
    </source>
</evidence>
<keyword evidence="6 7" id="KW-0472">Membrane</keyword>
<protein>
    <submittedName>
        <fullName evidence="9">EF-hand domain pair</fullName>
    </submittedName>
</protein>
<feature type="transmembrane region" description="Helical" evidence="7">
    <location>
        <begin position="242"/>
        <end position="264"/>
    </location>
</feature>
<organism evidence="9 10">
    <name type="scientific">Popillia japonica</name>
    <name type="common">Japanese beetle</name>
    <dbReference type="NCBI Taxonomy" id="7064"/>
    <lineage>
        <taxon>Eukaryota</taxon>
        <taxon>Metazoa</taxon>
        <taxon>Ecdysozoa</taxon>
        <taxon>Arthropoda</taxon>
        <taxon>Hexapoda</taxon>
        <taxon>Insecta</taxon>
        <taxon>Pterygota</taxon>
        <taxon>Neoptera</taxon>
        <taxon>Endopterygota</taxon>
        <taxon>Coleoptera</taxon>
        <taxon>Polyphaga</taxon>
        <taxon>Scarabaeiformia</taxon>
        <taxon>Scarabaeidae</taxon>
        <taxon>Rutelinae</taxon>
        <taxon>Popillia</taxon>
    </lineage>
</organism>
<comment type="caution">
    <text evidence="9">The sequence shown here is derived from an EMBL/GenBank/DDBJ whole genome shotgun (WGS) entry which is preliminary data.</text>
</comment>
<gene>
    <name evidence="9" type="ORF">QE152_g1664</name>
</gene>
<dbReference type="InterPro" id="IPR051739">
    <property type="entry name" value="Rhomboid_IM_Serine_Proteases"/>
</dbReference>
<dbReference type="Proteomes" id="UP001458880">
    <property type="component" value="Unassembled WGS sequence"/>
</dbReference>
<proteinExistence type="inferred from homology"/>
<evidence type="ECO:0000259" key="8">
    <source>
        <dbReference type="PROSITE" id="PS50222"/>
    </source>
</evidence>
<dbReference type="InterPro" id="IPR002048">
    <property type="entry name" value="EF_hand_dom"/>
</dbReference>
<sequence length="445" mass="50232">MTNNGNSFTTIPLHRTREELIRLFHEVDLDNDGHVCYGELWAFLKRDGHGLPYHVIRNIHEKADRNDDGKLDQEEFIHMVLDPENSYFFKPYLNKYIHFLVPPQHLRAASRRVSIEGGRDEYDGLYEDEYSCWPPPIAMAVISVIEIILFIIDAAKGYTEANGPIANALLYNPHRRKEFWRFLTYMFVHVGYFHLLVNVLVQNLLGTILEMVHRWWRVALIYFAGVVAGSLGTSVVDPKVKLAGASGGVYALITAHVATIIMNWAEMSYPLVQLMVFLVIAGTDASVAIYGRYSGSGNDDSIGYAAHFFGALAGLLVGITVLRNLSVTRRERLLQRLAITIYLNWKDMSYPSAQLLVFVAVTVSDVGYAMYLRYIGESDSHIGYAAHFFGALAGLLVGIMILRNLTASPRERYLQKVALTVYVLLMIAAIVWNSTATSYFPMEYN</sequence>
<dbReference type="CDD" id="cd00051">
    <property type="entry name" value="EFh"/>
    <property type="match status" value="1"/>
</dbReference>
<evidence type="ECO:0000256" key="2">
    <source>
        <dbReference type="ARBA" id="ARBA00009045"/>
    </source>
</evidence>
<dbReference type="SUPFAM" id="SSF144091">
    <property type="entry name" value="Rhomboid-like"/>
    <property type="match status" value="1"/>
</dbReference>
<evidence type="ECO:0000256" key="4">
    <source>
        <dbReference type="ARBA" id="ARBA00022837"/>
    </source>
</evidence>
<feature type="transmembrane region" description="Helical" evidence="7">
    <location>
        <begin position="137"/>
        <end position="159"/>
    </location>
</feature>
<dbReference type="PROSITE" id="PS50222">
    <property type="entry name" value="EF_HAND_2"/>
    <property type="match status" value="2"/>
</dbReference>
<evidence type="ECO:0000256" key="6">
    <source>
        <dbReference type="ARBA" id="ARBA00023136"/>
    </source>
</evidence>
<reference evidence="9 10" key="1">
    <citation type="journal article" date="2024" name="BMC Genomics">
        <title>De novo assembly and annotation of Popillia japonica's genome with initial clues to its potential as an invasive pest.</title>
        <authorList>
            <person name="Cucini C."/>
            <person name="Boschi S."/>
            <person name="Funari R."/>
            <person name="Cardaioli E."/>
            <person name="Iannotti N."/>
            <person name="Marturano G."/>
            <person name="Paoli F."/>
            <person name="Bruttini M."/>
            <person name="Carapelli A."/>
            <person name="Frati F."/>
            <person name="Nardi F."/>
        </authorList>
    </citation>
    <scope>NUCLEOTIDE SEQUENCE [LARGE SCALE GENOMIC DNA]</scope>
    <source>
        <strain evidence="9">DMR45628</strain>
    </source>
</reference>
<evidence type="ECO:0000256" key="1">
    <source>
        <dbReference type="ARBA" id="ARBA00004141"/>
    </source>
</evidence>
<dbReference type="PROSITE" id="PS00018">
    <property type="entry name" value="EF_HAND_1"/>
    <property type="match status" value="2"/>
</dbReference>
<dbReference type="GO" id="GO:0004252">
    <property type="term" value="F:serine-type endopeptidase activity"/>
    <property type="evidence" value="ECO:0007669"/>
    <property type="project" value="InterPro"/>
</dbReference>
<name>A0AAW1N7E5_POPJA</name>
<dbReference type="InterPro" id="IPR011992">
    <property type="entry name" value="EF-hand-dom_pair"/>
</dbReference>
<dbReference type="GO" id="GO:0016020">
    <property type="term" value="C:membrane"/>
    <property type="evidence" value="ECO:0007669"/>
    <property type="project" value="UniProtKB-SubCell"/>
</dbReference>
<dbReference type="PANTHER" id="PTHR45840">
    <property type="entry name" value="RHOMBOID-RELATED PROTEIN"/>
    <property type="match status" value="1"/>
</dbReference>
<dbReference type="SUPFAM" id="SSF47473">
    <property type="entry name" value="EF-hand"/>
    <property type="match status" value="1"/>
</dbReference>
<evidence type="ECO:0000256" key="7">
    <source>
        <dbReference type="SAM" id="Phobius"/>
    </source>
</evidence>
<keyword evidence="10" id="KW-1185">Reference proteome</keyword>
<feature type="transmembrane region" description="Helical" evidence="7">
    <location>
        <begin position="382"/>
        <end position="405"/>
    </location>
</feature>
<feature type="transmembrane region" description="Helical" evidence="7">
    <location>
        <begin position="271"/>
        <end position="290"/>
    </location>
</feature>
<dbReference type="Pfam" id="PF13499">
    <property type="entry name" value="EF-hand_7"/>
    <property type="match status" value="1"/>
</dbReference>
<feature type="transmembrane region" description="Helical" evidence="7">
    <location>
        <begin position="215"/>
        <end position="236"/>
    </location>
</feature>